<organism evidence="2">
    <name type="scientific">Chelativorans sp. (strain BNC1)</name>
    <dbReference type="NCBI Taxonomy" id="266779"/>
    <lineage>
        <taxon>Bacteria</taxon>
        <taxon>Pseudomonadati</taxon>
        <taxon>Pseudomonadota</taxon>
        <taxon>Alphaproteobacteria</taxon>
        <taxon>Hyphomicrobiales</taxon>
        <taxon>Phyllobacteriaceae</taxon>
        <taxon>Chelativorans</taxon>
    </lineage>
</organism>
<name>Q11HM9_CHESB</name>
<evidence type="ECO:0000256" key="1">
    <source>
        <dbReference type="SAM" id="Phobius"/>
    </source>
</evidence>
<protein>
    <recommendedName>
        <fullName evidence="3">Transmembrane protein</fullName>
    </recommendedName>
</protein>
<dbReference type="OrthoDB" id="7859798at2"/>
<sequence length="134" mass="14784">MSDISNVTLRVMKARVPDTARDIVRIHKKHRNGIGRNHVVKLSVNGNSSYVSVLGTEEEGAIEMDLDTRLDLGVMFDQTYDFSFTKAGRLGQLRWYLDSNNPSIWIPAWLAFWSVILGAAGAILGLAGLVVALI</sequence>
<dbReference type="AlphaFoldDB" id="Q11HM9"/>
<feature type="transmembrane region" description="Helical" evidence="1">
    <location>
        <begin position="104"/>
        <end position="133"/>
    </location>
</feature>
<reference evidence="2" key="1">
    <citation type="submission" date="2006-06" db="EMBL/GenBank/DDBJ databases">
        <title>Complete sequence of chromosome of Chelativorans sp. BNC1.</title>
        <authorList>
            <consortium name="US DOE Joint Genome Institute"/>
            <person name="Copeland A."/>
            <person name="Lucas S."/>
            <person name="Lapidus A."/>
            <person name="Barry K."/>
            <person name="Detter J.C."/>
            <person name="Glavina del Rio T."/>
            <person name="Hammon N."/>
            <person name="Israni S."/>
            <person name="Dalin E."/>
            <person name="Tice H."/>
            <person name="Pitluck S."/>
            <person name="Chertkov O."/>
            <person name="Brettin T."/>
            <person name="Bruce D."/>
            <person name="Han C."/>
            <person name="Tapia R."/>
            <person name="Gilna P."/>
            <person name="Schmutz J."/>
            <person name="Larimer F."/>
            <person name="Land M."/>
            <person name="Hauser L."/>
            <person name="Kyrpides N."/>
            <person name="Mikhailova N."/>
            <person name="Richardson P."/>
        </authorList>
    </citation>
    <scope>NUCLEOTIDE SEQUENCE</scope>
    <source>
        <strain evidence="2">BNC1</strain>
    </source>
</reference>
<keyword evidence="1" id="KW-1133">Transmembrane helix</keyword>
<keyword evidence="1" id="KW-0812">Transmembrane</keyword>
<dbReference type="Gene3D" id="2.40.40.20">
    <property type="match status" value="1"/>
</dbReference>
<proteinExistence type="predicted"/>
<evidence type="ECO:0008006" key="3">
    <source>
        <dbReference type="Google" id="ProtNLM"/>
    </source>
</evidence>
<dbReference type="STRING" id="266779.Meso_1701"/>
<accession>Q11HM9</accession>
<keyword evidence="1" id="KW-0472">Membrane</keyword>
<evidence type="ECO:0000313" key="2">
    <source>
        <dbReference type="EMBL" id="ABG63096.1"/>
    </source>
</evidence>
<gene>
    <name evidence="2" type="ordered locus">Meso_1701</name>
</gene>
<dbReference type="HOGENOM" id="CLU_156419_0_0_5"/>
<dbReference type="KEGG" id="mes:Meso_1701"/>
<dbReference type="EMBL" id="CP000390">
    <property type="protein sequence ID" value="ABG63096.1"/>
    <property type="molecule type" value="Genomic_DNA"/>
</dbReference>
<dbReference type="eggNOG" id="ENOG5033F7W">
    <property type="taxonomic scope" value="Bacteria"/>
</dbReference>